<accession>A0A0F3GXN6</accession>
<dbReference type="SUPFAM" id="SSF58104">
    <property type="entry name" value="Methyl-accepting chemotaxis protein (MCP) signaling domain"/>
    <property type="match status" value="1"/>
</dbReference>
<keyword evidence="1" id="KW-1133">Transmembrane helix</keyword>
<feature type="transmembrane region" description="Helical" evidence="1">
    <location>
        <begin position="26"/>
        <end position="49"/>
    </location>
</feature>
<evidence type="ECO:0000313" key="2">
    <source>
        <dbReference type="EMBL" id="KJU85448.1"/>
    </source>
</evidence>
<gene>
    <name evidence="2" type="ORF">MBAV_002356</name>
</gene>
<organism evidence="2 3">
    <name type="scientific">Candidatus Magnetobacterium bavaricum</name>
    <dbReference type="NCBI Taxonomy" id="29290"/>
    <lineage>
        <taxon>Bacteria</taxon>
        <taxon>Pseudomonadati</taxon>
        <taxon>Nitrospirota</taxon>
        <taxon>Thermodesulfovibrionia</taxon>
        <taxon>Thermodesulfovibrionales</taxon>
        <taxon>Candidatus Magnetobacteriaceae</taxon>
        <taxon>Candidatus Magnetobacterium</taxon>
    </lineage>
</organism>
<dbReference type="EMBL" id="LACI01001019">
    <property type="protein sequence ID" value="KJU85448.1"/>
    <property type="molecule type" value="Genomic_DNA"/>
</dbReference>
<proteinExistence type="predicted"/>
<protein>
    <submittedName>
        <fullName evidence="2">Membrane protein</fullName>
    </submittedName>
</protein>
<reference evidence="2 3" key="1">
    <citation type="submission" date="2015-02" db="EMBL/GenBank/DDBJ databases">
        <title>Single-cell genomics of uncultivated deep-branching MTB reveals a conserved set of magnetosome genes.</title>
        <authorList>
            <person name="Kolinko S."/>
            <person name="Richter M."/>
            <person name="Glockner F.O."/>
            <person name="Brachmann A."/>
            <person name="Schuler D."/>
        </authorList>
    </citation>
    <scope>NUCLEOTIDE SEQUENCE [LARGE SCALE GENOMIC DNA]</scope>
    <source>
        <strain evidence="2">TM-1</strain>
    </source>
</reference>
<dbReference type="Proteomes" id="UP000033423">
    <property type="component" value="Unassembled WGS sequence"/>
</dbReference>
<sequence>MPLSKLNIFATIPDMMRYIKDLRTQVSVVTIVPLIMAVSIVLGMGYLLLSKAPQVQALVYAPALIVMASCLLYFWLIIFDNNRTKRQINEYLMLMNHPPPDVRKSEVPESQFQTELQANLARIITLLEQSNEPPVGGGNKELVNSVREAIEEGLKKHATTMHKSNNQHIEYIVSILKDIVSEDIKPAIDAIVSELTRTNTAITQADNQSQTSMQQLVNAINDLKSFKDYIITELARLPETLNIKPTQYSEDIKAIIGQLQLLPEQMRSTQTTLTTCLSAAINDIQCLYRDGFEHIGKLSTHSTIAYENLERLIPLIDSSIEKQADTLKESTHVVNLIRESAVLLAGASGDVRFFIEGLVKAADSQERLYINFNDLFKEIEGISKLNTRLLEKEQSTFKELEGTIEKTLTNLVIQTDVFTVHTTEWLNGFINDVTSGLSKTSDSMDKQTARLMEWTNSVDQHIGKLSTHSTIVHENLERLIPLIDSSIEKQADTLKESTHVVNLIRESAALLAVASGDVRLFIKGLVKAADSQERLYINFNDLFKEIEGISKLNTRLLEKEQSTFKELEGTIEKTLTNLVIQTDVFTVRTTEWLSRFINDVTSGLSKTSGSMDKQTARLMDWTNSVDQHISKLSTQSTITQDGFNKLVNLINSAIEKQARITENSSRAVNLIKESAVLLVSASTGVKGLTDGLINATDTQGKLYVSFNDMLREIEGKSTLNTQLLEQEKLTLKEIEATIERLLLNLVKQTDIFTGRTTDGLSRFINDINTGLSTSVNSLRGVIHVQTELVDEISSALVQLNDKLKG</sequence>
<keyword evidence="1" id="KW-0812">Transmembrane</keyword>
<keyword evidence="3" id="KW-1185">Reference proteome</keyword>
<feature type="transmembrane region" description="Helical" evidence="1">
    <location>
        <begin position="55"/>
        <end position="78"/>
    </location>
</feature>
<keyword evidence="1" id="KW-0472">Membrane</keyword>
<evidence type="ECO:0000256" key="1">
    <source>
        <dbReference type="SAM" id="Phobius"/>
    </source>
</evidence>
<dbReference type="AlphaFoldDB" id="A0A0F3GXN6"/>
<name>A0A0F3GXN6_9BACT</name>
<evidence type="ECO:0000313" key="3">
    <source>
        <dbReference type="Proteomes" id="UP000033423"/>
    </source>
</evidence>
<comment type="caution">
    <text evidence="2">The sequence shown here is derived from an EMBL/GenBank/DDBJ whole genome shotgun (WGS) entry which is preliminary data.</text>
</comment>